<dbReference type="Proteomes" id="UP000295192">
    <property type="component" value="Unassembled WGS sequence"/>
</dbReference>
<dbReference type="EMBL" id="LSRL02000012">
    <property type="protein sequence ID" value="TDG51034.1"/>
    <property type="molecule type" value="Genomic_DNA"/>
</dbReference>
<keyword evidence="2" id="KW-1185">Reference proteome</keyword>
<gene>
    <name evidence="1" type="ORF">AWZ03_002689</name>
</gene>
<reference evidence="1 2" key="1">
    <citation type="journal article" date="2019" name="J. Hered.">
        <title>An Improved Genome Assembly for Drosophila navojoa, the Basal Species in the mojavensis Cluster.</title>
        <authorList>
            <person name="Vanderlinde T."/>
            <person name="Dupim E.G."/>
            <person name="Nazario-Yepiz N.O."/>
            <person name="Carvalho A.B."/>
        </authorList>
    </citation>
    <scope>NUCLEOTIDE SEQUENCE [LARGE SCALE GENOMIC DNA]</scope>
    <source>
        <strain evidence="1">Navoj_Jal97</strain>
        <tissue evidence="1">Whole organism</tissue>
    </source>
</reference>
<sequence length="128" mass="13485">MDLGIRNLTLPPPAATTIMFSSTATTALAAAMSSGPATTISPTTIEATATTATTTTTSTFFTYSIPGMDIAPGPFIFTYVSEFLSLITPEELPLVCSPWVVGRDGVAEFLIKYAGHRAGSTTIKFLKR</sequence>
<proteinExistence type="predicted"/>
<dbReference type="AlphaFoldDB" id="A0A484BQU1"/>
<dbReference type="OMA" id="YINDAFI"/>
<comment type="caution">
    <text evidence="1">The sequence shown here is derived from an EMBL/GenBank/DDBJ whole genome shotgun (WGS) entry which is preliminary data.</text>
</comment>
<dbReference type="OrthoDB" id="8188647at2759"/>
<evidence type="ECO:0000313" key="1">
    <source>
        <dbReference type="EMBL" id="TDG51034.1"/>
    </source>
</evidence>
<protein>
    <submittedName>
        <fullName evidence="1">Uncharacterized protein</fullName>
    </submittedName>
</protein>
<accession>A0A484BQU1</accession>
<organism evidence="1 2">
    <name type="scientific">Drosophila navojoa</name>
    <name type="common">Fruit fly</name>
    <dbReference type="NCBI Taxonomy" id="7232"/>
    <lineage>
        <taxon>Eukaryota</taxon>
        <taxon>Metazoa</taxon>
        <taxon>Ecdysozoa</taxon>
        <taxon>Arthropoda</taxon>
        <taxon>Hexapoda</taxon>
        <taxon>Insecta</taxon>
        <taxon>Pterygota</taxon>
        <taxon>Neoptera</taxon>
        <taxon>Endopterygota</taxon>
        <taxon>Diptera</taxon>
        <taxon>Brachycera</taxon>
        <taxon>Muscomorpha</taxon>
        <taxon>Ephydroidea</taxon>
        <taxon>Drosophilidae</taxon>
        <taxon>Drosophila</taxon>
    </lineage>
</organism>
<evidence type="ECO:0000313" key="2">
    <source>
        <dbReference type="Proteomes" id="UP000295192"/>
    </source>
</evidence>
<name>A0A484BQU1_DRONA</name>